<feature type="region of interest" description="Disordered" evidence="1">
    <location>
        <begin position="424"/>
        <end position="446"/>
    </location>
</feature>
<feature type="compositionally biased region" description="Basic residues" evidence="1">
    <location>
        <begin position="1"/>
        <end position="22"/>
    </location>
</feature>
<dbReference type="EMBL" id="QGKV02001556">
    <property type="protein sequence ID" value="KAF3519458.1"/>
    <property type="molecule type" value="Genomic_DNA"/>
</dbReference>
<keyword evidence="3" id="KW-1185">Reference proteome</keyword>
<organism evidence="2 3">
    <name type="scientific">Brassica cretica</name>
    <name type="common">Mustard</name>
    <dbReference type="NCBI Taxonomy" id="69181"/>
    <lineage>
        <taxon>Eukaryota</taxon>
        <taxon>Viridiplantae</taxon>
        <taxon>Streptophyta</taxon>
        <taxon>Embryophyta</taxon>
        <taxon>Tracheophyta</taxon>
        <taxon>Spermatophyta</taxon>
        <taxon>Magnoliopsida</taxon>
        <taxon>eudicotyledons</taxon>
        <taxon>Gunneridae</taxon>
        <taxon>Pentapetalae</taxon>
        <taxon>rosids</taxon>
        <taxon>malvids</taxon>
        <taxon>Brassicales</taxon>
        <taxon>Brassicaceae</taxon>
        <taxon>Brassiceae</taxon>
        <taxon>Brassica</taxon>
    </lineage>
</organism>
<gene>
    <name evidence="2" type="ORF">DY000_02059007</name>
</gene>
<comment type="caution">
    <text evidence="2">The sequence shown here is derived from an EMBL/GenBank/DDBJ whole genome shotgun (WGS) entry which is preliminary data.</text>
</comment>
<accession>A0ABQ7AZP9</accession>
<proteinExistence type="predicted"/>
<protein>
    <submittedName>
        <fullName evidence="2">Uncharacterized protein</fullName>
    </submittedName>
</protein>
<feature type="compositionally biased region" description="Low complexity" evidence="1">
    <location>
        <begin position="424"/>
        <end position="436"/>
    </location>
</feature>
<evidence type="ECO:0000313" key="3">
    <source>
        <dbReference type="Proteomes" id="UP000266723"/>
    </source>
</evidence>
<name>A0ABQ7AZP9_BRACR</name>
<sequence>MGATIRGHRGQRSRKLWARRSRGTNCTGGSKSRTHRFKSRYYEEDTDDATNYLCTSRTVSSAYTEERDTGESVDVDNISSSPTFSKGRGNILNSPSVSCAYTEERLTGDSVDVVLVTPPKENHKHTPAMEDDDDDFDQPPITLGAEDCGGQTFPKGRAKNINKDNCGLEDDVDFVRQSISEVNKSEGGDVDVVLVTPPKQNPKHNRAMEDEEAFVHSPVTQVPEVQSGKRSTKGKDYISTCGTVSSGYNDDDFVDPPVTQVEYEGFFLSHEIVNKKNEQYLIQLARDGLKEDICEGLESTEFATLGALFQEEAEVEEILEMDKTPVKSPRRRKRKTMRFGDPEDYYPWDKPGRRRGREIPTSIFTTANEVSVSAIPGSLTASNAMAGGGSVSAVPGSLTASNPMAGGGYVANYSAAEQGSISFSSTESSAEQGSVSGSNSMAGGGSVVDSSAIKQSSIFGSSAAGVGYVSGSST</sequence>
<reference evidence="2 3" key="1">
    <citation type="journal article" date="2020" name="BMC Genomics">
        <title>Intraspecific diversification of the crop wild relative Brassica cretica Lam. using demographic model selection.</title>
        <authorList>
            <person name="Kioukis A."/>
            <person name="Michalopoulou V.A."/>
            <person name="Briers L."/>
            <person name="Pirintsos S."/>
            <person name="Studholme D.J."/>
            <person name="Pavlidis P."/>
            <person name="Sarris P.F."/>
        </authorList>
    </citation>
    <scope>NUCLEOTIDE SEQUENCE [LARGE SCALE GENOMIC DNA]</scope>
    <source>
        <strain evidence="3">cv. PFS-1207/04</strain>
    </source>
</reference>
<feature type="region of interest" description="Disordered" evidence="1">
    <location>
        <begin position="1"/>
        <end position="37"/>
    </location>
</feature>
<dbReference type="Proteomes" id="UP000266723">
    <property type="component" value="Unassembled WGS sequence"/>
</dbReference>
<evidence type="ECO:0000313" key="2">
    <source>
        <dbReference type="EMBL" id="KAF3519458.1"/>
    </source>
</evidence>
<evidence type="ECO:0000256" key="1">
    <source>
        <dbReference type="SAM" id="MobiDB-lite"/>
    </source>
</evidence>